<dbReference type="InterPro" id="IPR020449">
    <property type="entry name" value="Tscrpt_reg_AraC-type_HTH"/>
</dbReference>
<dbReference type="InterPro" id="IPR018060">
    <property type="entry name" value="HTH_AraC"/>
</dbReference>
<organism evidence="5 6">
    <name type="scientific">Sinorhizobium americanum</name>
    <dbReference type="NCBI Taxonomy" id="194963"/>
    <lineage>
        <taxon>Bacteria</taxon>
        <taxon>Pseudomonadati</taxon>
        <taxon>Pseudomonadota</taxon>
        <taxon>Alphaproteobacteria</taxon>
        <taxon>Hyphomicrobiales</taxon>
        <taxon>Rhizobiaceae</taxon>
        <taxon>Sinorhizobium/Ensifer group</taxon>
        <taxon>Sinorhizobium</taxon>
    </lineage>
</organism>
<protein>
    <recommendedName>
        <fullName evidence="4">HTH araC/xylS-type domain-containing protein</fullName>
    </recommendedName>
</protein>
<keyword evidence="1" id="KW-0805">Transcription regulation</keyword>
<feature type="domain" description="HTH araC/xylS-type" evidence="4">
    <location>
        <begin position="1"/>
        <end position="46"/>
    </location>
</feature>
<accession>A0A1L3LU93</accession>
<evidence type="ECO:0000313" key="6">
    <source>
        <dbReference type="Proteomes" id="UP000182306"/>
    </source>
</evidence>
<keyword evidence="6" id="KW-1185">Reference proteome</keyword>
<dbReference type="KEGG" id="same:SAMCFNEI73_pB0446"/>
<dbReference type="GO" id="GO:0003700">
    <property type="term" value="F:DNA-binding transcription factor activity"/>
    <property type="evidence" value="ECO:0007669"/>
    <property type="project" value="InterPro"/>
</dbReference>
<evidence type="ECO:0000256" key="1">
    <source>
        <dbReference type="ARBA" id="ARBA00023015"/>
    </source>
</evidence>
<evidence type="ECO:0000256" key="2">
    <source>
        <dbReference type="ARBA" id="ARBA00023125"/>
    </source>
</evidence>
<keyword evidence="2" id="KW-0238">DNA-binding</keyword>
<dbReference type="Pfam" id="PF12833">
    <property type="entry name" value="HTH_18"/>
    <property type="match status" value="1"/>
</dbReference>
<dbReference type="PROSITE" id="PS01124">
    <property type="entry name" value="HTH_ARAC_FAMILY_2"/>
    <property type="match status" value="1"/>
</dbReference>
<keyword evidence="5" id="KW-0614">Plasmid</keyword>
<dbReference type="Proteomes" id="UP000182306">
    <property type="component" value="Plasmid B"/>
</dbReference>
<gene>
    <name evidence="5" type="ORF">SAMCFNEI73_pB0446</name>
</gene>
<geneLocation type="plasmid" evidence="5 6">
    <name>B</name>
</geneLocation>
<dbReference type="PANTHER" id="PTHR11019">
    <property type="entry name" value="HTH-TYPE TRANSCRIPTIONAL REGULATOR NIMR"/>
    <property type="match status" value="1"/>
</dbReference>
<name>A0A1L3LU93_9HYPH</name>
<evidence type="ECO:0000256" key="3">
    <source>
        <dbReference type="ARBA" id="ARBA00023163"/>
    </source>
</evidence>
<evidence type="ECO:0000313" key="5">
    <source>
        <dbReference type="EMBL" id="APG93642.1"/>
    </source>
</evidence>
<dbReference type="EMBL" id="CP013109">
    <property type="protein sequence ID" value="APG93642.1"/>
    <property type="molecule type" value="Genomic_DNA"/>
</dbReference>
<evidence type="ECO:0000259" key="4">
    <source>
        <dbReference type="PROSITE" id="PS01124"/>
    </source>
</evidence>
<dbReference type="PRINTS" id="PR00032">
    <property type="entry name" value="HTHARAC"/>
</dbReference>
<dbReference type="GO" id="GO:0043565">
    <property type="term" value="F:sequence-specific DNA binding"/>
    <property type="evidence" value="ECO:0007669"/>
    <property type="project" value="InterPro"/>
</dbReference>
<dbReference type="InterPro" id="IPR009057">
    <property type="entry name" value="Homeodomain-like_sf"/>
</dbReference>
<sequence>MLAALELLAYGEAVTNVALDVGYESASSFVVAFRETFGTTPARFFK</sequence>
<dbReference type="Gene3D" id="1.10.10.60">
    <property type="entry name" value="Homeodomain-like"/>
    <property type="match status" value="1"/>
</dbReference>
<reference evidence="5 6" key="1">
    <citation type="submission" date="2015-10" db="EMBL/GenBank/DDBJ databases">
        <title>Genomic differences between typical nodule nitrogen-fixing rhizobial strains and those coming from bean seeds.</title>
        <authorList>
            <person name="Peralta H."/>
            <person name="Aguilar-Vera A."/>
            <person name="Diaz R."/>
            <person name="Mora Y."/>
            <person name="Martinez-Batallar G."/>
            <person name="Salazar E."/>
            <person name="Vargas-Lagunas C."/>
            <person name="Encarnacion S."/>
            <person name="Girard L."/>
            <person name="Mora J."/>
        </authorList>
    </citation>
    <scope>NUCLEOTIDE SEQUENCE [LARGE SCALE GENOMIC DNA]</scope>
    <source>
        <strain evidence="5 6">CFNEI 73</strain>
        <plasmid evidence="5 6">B</plasmid>
    </source>
</reference>
<proteinExistence type="predicted"/>
<dbReference type="AlphaFoldDB" id="A0A1L3LU93"/>
<dbReference type="SUPFAM" id="SSF46689">
    <property type="entry name" value="Homeodomain-like"/>
    <property type="match status" value="1"/>
</dbReference>
<dbReference type="PANTHER" id="PTHR11019:SF159">
    <property type="entry name" value="TRANSCRIPTIONAL REGULATOR-RELATED"/>
    <property type="match status" value="1"/>
</dbReference>
<keyword evidence="3" id="KW-0804">Transcription</keyword>